<dbReference type="InterPro" id="IPR019342">
    <property type="entry name" value="NADH_UbQ_OxRdtase_FeS-su5"/>
</dbReference>
<keyword evidence="9" id="KW-0999">Mitochondrion inner membrane</keyword>
<proteinExistence type="inferred from homology"/>
<dbReference type="Proteomes" id="UP001147695">
    <property type="component" value="Unassembled WGS sequence"/>
</dbReference>
<evidence type="ECO:0000256" key="11">
    <source>
        <dbReference type="ARBA" id="ARBA00023128"/>
    </source>
</evidence>
<comment type="function">
    <text evidence="1">Accessory subunit of the mitochondrial membrane respiratory chain NADH dehydrogenase (Complex I), that is believed not to be involved in catalysis. Complex I functions in the transfer of electrons from NADH to the respiratory chain. The immediate electron acceptor for the enzyme is believed to be ubiquinone.</text>
</comment>
<name>A0A9W9RIZ2_PENBR</name>
<dbReference type="GO" id="GO:0032981">
    <property type="term" value="P:mitochondrial respiratory chain complex I assembly"/>
    <property type="evidence" value="ECO:0007669"/>
    <property type="project" value="TreeGrafter"/>
</dbReference>
<comment type="similarity">
    <text evidence="4">Belongs to the complex I NDUFS5 subunit family.</text>
</comment>
<evidence type="ECO:0000256" key="14">
    <source>
        <dbReference type="ARBA" id="ARBA00031222"/>
    </source>
</evidence>
<evidence type="ECO:0000313" key="18">
    <source>
        <dbReference type="EMBL" id="KAJ5361115.1"/>
    </source>
</evidence>
<reference evidence="18" key="1">
    <citation type="submission" date="2022-12" db="EMBL/GenBank/DDBJ databases">
        <authorList>
            <person name="Petersen C."/>
        </authorList>
    </citation>
    <scope>NUCLEOTIDE SEQUENCE</scope>
    <source>
        <strain evidence="17">IBT 35673</strain>
        <strain evidence="18">IBT 35675</strain>
    </source>
</reference>
<evidence type="ECO:0000256" key="5">
    <source>
        <dbReference type="ARBA" id="ARBA00011261"/>
    </source>
</evidence>
<evidence type="ECO:0000256" key="8">
    <source>
        <dbReference type="ARBA" id="ARBA00022660"/>
    </source>
</evidence>
<dbReference type="GO" id="GO:0005758">
    <property type="term" value="C:mitochondrial intermembrane space"/>
    <property type="evidence" value="ECO:0007669"/>
    <property type="project" value="UniProtKB-SubCell"/>
</dbReference>
<dbReference type="OrthoDB" id="9992197at2759"/>
<evidence type="ECO:0000256" key="16">
    <source>
        <dbReference type="PIRSR" id="PIRSR619342-50"/>
    </source>
</evidence>
<evidence type="ECO:0000256" key="1">
    <source>
        <dbReference type="ARBA" id="ARBA00003195"/>
    </source>
</evidence>
<dbReference type="CDD" id="cd24141">
    <property type="entry name" value="NDUFS5-like"/>
    <property type="match status" value="1"/>
</dbReference>
<evidence type="ECO:0000256" key="13">
    <source>
        <dbReference type="ARBA" id="ARBA00023157"/>
    </source>
</evidence>
<reference evidence="18" key="2">
    <citation type="journal article" date="2023" name="IMA Fungus">
        <title>Comparative genomic study of the Penicillium genus elucidates a diverse pangenome and 15 lateral gene transfer events.</title>
        <authorList>
            <person name="Petersen C."/>
            <person name="Sorensen T."/>
            <person name="Nielsen M.R."/>
            <person name="Sondergaard T.E."/>
            <person name="Sorensen J.L."/>
            <person name="Fitzpatrick D.A."/>
            <person name="Frisvad J.C."/>
            <person name="Nielsen K.L."/>
        </authorList>
    </citation>
    <scope>NUCLEOTIDE SEQUENCE</scope>
    <source>
        <strain evidence="17">IBT 35673</strain>
        <strain evidence="18">IBT 35675</strain>
    </source>
</reference>
<feature type="non-terminal residue" evidence="18">
    <location>
        <position position="1"/>
    </location>
</feature>
<evidence type="ECO:0000256" key="7">
    <source>
        <dbReference type="ARBA" id="ARBA00022448"/>
    </source>
</evidence>
<evidence type="ECO:0000256" key="12">
    <source>
        <dbReference type="ARBA" id="ARBA00023136"/>
    </source>
</evidence>
<gene>
    <name evidence="17" type="ORF">N7452_000134</name>
    <name evidence="18" type="ORF">N7541_001959</name>
</gene>
<sequence length="146" mass="16365">WVHGPPWTKSVTAGKSRPPALHHHLFRGLCAYTSLNYLPRHITMASGYGNNGGRSRCYPFWQEVLGCYVVNSGEGESGKKKCVPALEDYHECLHHRKEALRTMKMQAAYRKAEAAHPRENAPKAEQIRSLGLLGKEEEAANVLAQR</sequence>
<dbReference type="EMBL" id="JAPZBR010000002">
    <property type="protein sequence ID" value="KAJ5361115.1"/>
    <property type="molecule type" value="Genomic_DNA"/>
</dbReference>
<dbReference type="Proteomes" id="UP001148299">
    <property type="component" value="Unassembled WGS sequence"/>
</dbReference>
<dbReference type="PANTHER" id="PTHR15224">
    <property type="entry name" value="NADH DEHYDROGENASE [UBIQUINONE] IRON-SULFUR PROTEIN 5"/>
    <property type="match status" value="1"/>
</dbReference>
<evidence type="ECO:0000256" key="6">
    <source>
        <dbReference type="ARBA" id="ARBA00013482"/>
    </source>
</evidence>
<feature type="disulfide bond" evidence="16">
    <location>
        <begin position="57"/>
        <end position="92"/>
    </location>
</feature>
<protein>
    <recommendedName>
        <fullName evidence="6">NADH dehydrogenase [ubiquinone] iron-sulfur protein 5</fullName>
    </recommendedName>
    <alternativeName>
        <fullName evidence="14">Complex I-15 kDa</fullName>
    </alternativeName>
    <alternativeName>
        <fullName evidence="15">NADH-ubiquinone oxidoreductase 15 kDa subunit</fullName>
    </alternativeName>
</protein>
<keyword evidence="19" id="KW-1185">Reference proteome</keyword>
<organism evidence="18 19">
    <name type="scientific">Penicillium brevicompactum</name>
    <dbReference type="NCBI Taxonomy" id="5074"/>
    <lineage>
        <taxon>Eukaryota</taxon>
        <taxon>Fungi</taxon>
        <taxon>Dikarya</taxon>
        <taxon>Ascomycota</taxon>
        <taxon>Pezizomycotina</taxon>
        <taxon>Eurotiomycetes</taxon>
        <taxon>Eurotiomycetidae</taxon>
        <taxon>Eurotiales</taxon>
        <taxon>Aspergillaceae</taxon>
        <taxon>Penicillium</taxon>
    </lineage>
</organism>
<keyword evidence="11" id="KW-0496">Mitochondrion</keyword>
<accession>A0A9W9RIZ2</accession>
<comment type="caution">
    <text evidence="18">The sequence shown here is derived from an EMBL/GenBank/DDBJ whole genome shotgun (WGS) entry which is preliminary data.</text>
</comment>
<feature type="disulfide bond" evidence="16">
    <location>
        <begin position="67"/>
        <end position="82"/>
    </location>
</feature>
<keyword evidence="8" id="KW-0679">Respiratory chain</keyword>
<comment type="subcellular location">
    <subcellularLocation>
        <location evidence="3">Mitochondrion inner membrane</location>
        <topology evidence="3">Peripheral membrane protein</topology>
    </subcellularLocation>
    <subcellularLocation>
        <location evidence="2">Mitochondrion intermembrane space</location>
    </subcellularLocation>
</comment>
<keyword evidence="7" id="KW-0813">Transport</keyword>
<evidence type="ECO:0000256" key="15">
    <source>
        <dbReference type="ARBA" id="ARBA00032739"/>
    </source>
</evidence>
<evidence type="ECO:0000313" key="19">
    <source>
        <dbReference type="Proteomes" id="UP001148299"/>
    </source>
</evidence>
<keyword evidence="13 16" id="KW-1015">Disulfide bond</keyword>
<dbReference type="EMBL" id="JAPZBQ010000001">
    <property type="protein sequence ID" value="KAJ5351160.1"/>
    <property type="molecule type" value="Genomic_DNA"/>
</dbReference>
<dbReference type="GO" id="GO:0005743">
    <property type="term" value="C:mitochondrial inner membrane"/>
    <property type="evidence" value="ECO:0007669"/>
    <property type="project" value="UniProtKB-SubCell"/>
</dbReference>
<evidence type="ECO:0000256" key="9">
    <source>
        <dbReference type="ARBA" id="ARBA00022792"/>
    </source>
</evidence>
<keyword evidence="10" id="KW-0249">Electron transport</keyword>
<comment type="subunit">
    <text evidence="5">Mammalian complex I is composed of 45 different subunits. This is a component of the iron-sulfur (IP) fragment of the enzyme.</text>
</comment>
<dbReference type="AlphaFoldDB" id="A0A9W9RIZ2"/>
<evidence type="ECO:0000256" key="10">
    <source>
        <dbReference type="ARBA" id="ARBA00022982"/>
    </source>
</evidence>
<dbReference type="PANTHER" id="PTHR15224:SF1">
    <property type="entry name" value="NADH DEHYDROGENASE [UBIQUINONE] IRON-SULFUR PROTEIN 5"/>
    <property type="match status" value="1"/>
</dbReference>
<evidence type="ECO:0000256" key="4">
    <source>
        <dbReference type="ARBA" id="ARBA00007372"/>
    </source>
</evidence>
<evidence type="ECO:0000256" key="2">
    <source>
        <dbReference type="ARBA" id="ARBA00004569"/>
    </source>
</evidence>
<keyword evidence="12" id="KW-0472">Membrane</keyword>
<evidence type="ECO:0000313" key="17">
    <source>
        <dbReference type="EMBL" id="KAJ5351160.1"/>
    </source>
</evidence>
<evidence type="ECO:0000256" key="3">
    <source>
        <dbReference type="ARBA" id="ARBA00004637"/>
    </source>
</evidence>